<accession>A0AAD0P9R5</accession>
<dbReference type="PROSITE" id="PS50164">
    <property type="entry name" value="GIY_YIG"/>
    <property type="match status" value="1"/>
</dbReference>
<gene>
    <name evidence="2" type="ORF">CPS94_02570</name>
</gene>
<organism evidence="2 3">
    <name type="scientific">Ligilactobacillus murinus</name>
    <dbReference type="NCBI Taxonomy" id="1622"/>
    <lineage>
        <taxon>Bacteria</taxon>
        <taxon>Bacillati</taxon>
        <taxon>Bacillota</taxon>
        <taxon>Bacilli</taxon>
        <taxon>Lactobacillales</taxon>
        <taxon>Lactobacillaceae</taxon>
        <taxon>Ligilactobacillus</taxon>
    </lineage>
</organism>
<protein>
    <submittedName>
        <fullName evidence="2">Excinuclease ABC subunit A</fullName>
    </submittedName>
</protein>
<name>A0AAD0P9R5_9LACO</name>
<dbReference type="RefSeq" id="WP_112286358.1">
    <property type="nucleotide sequence ID" value="NZ_CP023565.1"/>
</dbReference>
<dbReference type="KEGG" id="lmur:CPS94_02570"/>
<evidence type="ECO:0000313" key="3">
    <source>
        <dbReference type="Proteomes" id="UP000250153"/>
    </source>
</evidence>
<reference evidence="2 3" key="1">
    <citation type="submission" date="2017-09" db="EMBL/GenBank/DDBJ databases">
        <title>Predominant Lactobacillus spp. isolated from feces of mice subjected to short-term calorie restriction.</title>
        <authorList>
            <person name="Zhang C."/>
            <person name="Zhao L."/>
            <person name="Pan F."/>
        </authorList>
    </citation>
    <scope>NUCLEOTIDE SEQUENCE [LARGE SCALE GENOMIC DNA]</scope>
    <source>
        <strain evidence="2 3">CR147</strain>
    </source>
</reference>
<feature type="domain" description="GIY-YIG" evidence="1">
    <location>
        <begin position="49"/>
        <end position="125"/>
    </location>
</feature>
<proteinExistence type="predicted"/>
<sequence>MAFYFSNLILQTASDNRKDSIVYFEREPAILVSMSRSDLLYLKEQDFATYPAIYVLIGGNKRYVGQVAGQKIEQRLTQHFQNKANDWVESVLFFGRADGKMSKADTDYLERRLIKDFKEKSSYELTNSTKGNKSYIDKLQKAKSDQLYNIAFEILNDIANIDLFGTEKEENYTYNENHPFKLTFENKVITAKSARKLYTKFAEAIIENPGYEAIIKKMVVEGCPTYSLIFGSEIGNYNGYPNAVRLSNGICLYNNLSRKALREKINTIAQQVGVEYEILKWS</sequence>
<dbReference type="AlphaFoldDB" id="A0AAD0P9R5"/>
<dbReference type="EMBL" id="CP023565">
    <property type="protein sequence ID" value="AWZ37881.1"/>
    <property type="molecule type" value="Genomic_DNA"/>
</dbReference>
<dbReference type="GeneID" id="48466006"/>
<evidence type="ECO:0000259" key="1">
    <source>
        <dbReference type="PROSITE" id="PS50164"/>
    </source>
</evidence>
<dbReference type="InterPro" id="IPR000305">
    <property type="entry name" value="GIY-YIG_endonuc"/>
</dbReference>
<dbReference type="Proteomes" id="UP000250153">
    <property type="component" value="Chromosome"/>
</dbReference>
<evidence type="ECO:0000313" key="2">
    <source>
        <dbReference type="EMBL" id="AWZ37881.1"/>
    </source>
</evidence>